<dbReference type="OrthoDB" id="3360032at2759"/>
<reference evidence="1" key="1">
    <citation type="submission" date="2016-06" db="EMBL/GenBank/DDBJ databases">
        <authorList>
            <person name="Cuomo C."/>
            <person name="Litvintseva A."/>
            <person name="Heitman J."/>
            <person name="Chen Y."/>
            <person name="Sun S."/>
            <person name="Springer D."/>
            <person name="Dromer F."/>
            <person name="Young S."/>
            <person name="Zeng Q."/>
            <person name="Chapman S."/>
            <person name="Gujja S."/>
            <person name="Saif S."/>
            <person name="Birren B."/>
        </authorList>
    </citation>
    <scope>NUCLEOTIDE SEQUENCE</scope>
    <source>
        <strain evidence="1">CBS 7841</strain>
    </source>
</reference>
<evidence type="ECO:0000313" key="1">
    <source>
        <dbReference type="EMBL" id="WVN87472.1"/>
    </source>
</evidence>
<dbReference type="RefSeq" id="XP_066068172.1">
    <property type="nucleotide sequence ID" value="XM_066212075.1"/>
</dbReference>
<evidence type="ECO:0000313" key="2">
    <source>
        <dbReference type="Proteomes" id="UP000094043"/>
    </source>
</evidence>
<reference evidence="1" key="2">
    <citation type="journal article" date="2022" name="Elife">
        <title>Obligate sexual reproduction of a homothallic fungus closely related to the Cryptococcus pathogenic species complex.</title>
        <authorList>
            <person name="Passer A.R."/>
            <person name="Clancey S.A."/>
            <person name="Shea T."/>
            <person name="David-Palma M."/>
            <person name="Averette A.F."/>
            <person name="Boekhout T."/>
            <person name="Porcel B.M."/>
            <person name="Nowrousian M."/>
            <person name="Cuomo C.A."/>
            <person name="Sun S."/>
            <person name="Heitman J."/>
            <person name="Coelho M.A."/>
        </authorList>
    </citation>
    <scope>NUCLEOTIDE SEQUENCE</scope>
    <source>
        <strain evidence="1">CBS 7841</strain>
    </source>
</reference>
<dbReference type="AlphaFoldDB" id="A0A1E3IDY4"/>
<dbReference type="KEGG" id="cdep:91086865"/>
<gene>
    <name evidence="1" type="ORF">L203_102654</name>
</gene>
<sequence length="207" mass="23866">MKYFLALISFPCILIAYADTEIINFRHPLPSHPTLYPPLDSLIQTISPYETLRLNLTDTAPEKWLALGIEKDQKYRAWTLRASWPGSSPTRVTLQSPMSPGYFVIRAALLSPRFPHYPHFFELFPSSISHIFAGRRELIKNDEQFETPLNLTLEPLLFNVLPWTALPAVVTIVLFITGAWIVLPYFIQGLEFAGEWAEKKRLREKHE</sequence>
<dbReference type="EMBL" id="CP143786">
    <property type="protein sequence ID" value="WVN87472.1"/>
    <property type="molecule type" value="Genomic_DNA"/>
</dbReference>
<reference evidence="1" key="3">
    <citation type="submission" date="2024-01" db="EMBL/GenBank/DDBJ databases">
        <authorList>
            <person name="Coelho M.A."/>
            <person name="David-Palma M."/>
            <person name="Shea T."/>
            <person name="Sun S."/>
            <person name="Cuomo C.A."/>
            <person name="Heitman J."/>
        </authorList>
    </citation>
    <scope>NUCLEOTIDE SEQUENCE</scope>
    <source>
        <strain evidence="1">CBS 7841</strain>
    </source>
</reference>
<dbReference type="VEuPathDB" id="FungiDB:L203_04019"/>
<organism evidence="1 2">
    <name type="scientific">Cryptococcus depauperatus CBS 7841</name>
    <dbReference type="NCBI Taxonomy" id="1295531"/>
    <lineage>
        <taxon>Eukaryota</taxon>
        <taxon>Fungi</taxon>
        <taxon>Dikarya</taxon>
        <taxon>Basidiomycota</taxon>
        <taxon>Agaricomycotina</taxon>
        <taxon>Tremellomycetes</taxon>
        <taxon>Tremellales</taxon>
        <taxon>Cryptococcaceae</taxon>
        <taxon>Cryptococcus</taxon>
    </lineage>
</organism>
<protein>
    <submittedName>
        <fullName evidence="1">Uncharacterized protein</fullName>
    </submittedName>
</protein>
<dbReference type="GeneID" id="91086865"/>
<proteinExistence type="predicted"/>
<accession>A0A1E3IDY4</accession>
<name>A0A1E3IDY4_9TREE</name>
<dbReference type="Proteomes" id="UP000094043">
    <property type="component" value="Chromosome 3"/>
</dbReference>
<keyword evidence="2" id="KW-1185">Reference proteome</keyword>